<evidence type="ECO:0000256" key="1">
    <source>
        <dbReference type="ARBA" id="ARBA00004575"/>
    </source>
</evidence>
<dbReference type="Proteomes" id="UP000504624">
    <property type="component" value="Unplaced"/>
</dbReference>
<keyword evidence="4" id="KW-0732">Signal</keyword>
<evidence type="ECO:0000256" key="8">
    <source>
        <dbReference type="SAM" id="MobiDB-lite"/>
    </source>
</evidence>
<protein>
    <submittedName>
        <fullName evidence="11">Nuclear envelope integral membrane protein 1</fullName>
    </submittedName>
</protein>
<keyword evidence="3 9" id="KW-0812">Transmembrane</keyword>
<proteinExistence type="inferred from homology"/>
<feature type="region of interest" description="Disordered" evidence="8">
    <location>
        <begin position="479"/>
        <end position="507"/>
    </location>
</feature>
<feature type="transmembrane region" description="Helical" evidence="9">
    <location>
        <begin position="243"/>
        <end position="263"/>
    </location>
</feature>
<dbReference type="Pfam" id="PF10225">
    <property type="entry name" value="NEMP"/>
    <property type="match status" value="1"/>
</dbReference>
<dbReference type="OrthoDB" id="509138at2759"/>
<evidence type="ECO:0000256" key="9">
    <source>
        <dbReference type="SAM" id="Phobius"/>
    </source>
</evidence>
<gene>
    <name evidence="11" type="primary">NEMP1</name>
</gene>
<evidence type="ECO:0000313" key="10">
    <source>
        <dbReference type="Proteomes" id="UP000504624"/>
    </source>
</evidence>
<evidence type="ECO:0000256" key="5">
    <source>
        <dbReference type="ARBA" id="ARBA00022989"/>
    </source>
</evidence>
<evidence type="ECO:0000256" key="3">
    <source>
        <dbReference type="ARBA" id="ARBA00022692"/>
    </source>
</evidence>
<keyword evidence="10" id="KW-1185">Reference proteome</keyword>
<feature type="transmembrane region" description="Helical" evidence="9">
    <location>
        <begin position="306"/>
        <end position="327"/>
    </location>
</feature>
<dbReference type="PANTHER" id="PTHR13598">
    <property type="entry name" value="AT07567P-RELATED"/>
    <property type="match status" value="1"/>
</dbReference>
<keyword evidence="7" id="KW-0539">Nucleus</keyword>
<keyword evidence="5 9" id="KW-1133">Transmembrane helix</keyword>
<keyword evidence="6 9" id="KW-0472">Membrane</keyword>
<dbReference type="GeneID" id="108508071"/>
<feature type="transmembrane region" description="Helical" evidence="9">
    <location>
        <begin position="221"/>
        <end position="238"/>
    </location>
</feature>
<dbReference type="GO" id="GO:0005637">
    <property type="term" value="C:nuclear inner membrane"/>
    <property type="evidence" value="ECO:0007669"/>
    <property type="project" value="UniProtKB-SubCell"/>
</dbReference>
<feature type="transmembrane region" description="Helical" evidence="9">
    <location>
        <begin position="85"/>
        <end position="106"/>
    </location>
</feature>
<evidence type="ECO:0000313" key="11">
    <source>
        <dbReference type="RefSeq" id="XP_017692093.1"/>
    </source>
</evidence>
<accession>A0A6J0IZD9</accession>
<feature type="transmembrane region" description="Helical" evidence="9">
    <location>
        <begin position="347"/>
        <end position="369"/>
    </location>
</feature>
<comment type="similarity">
    <text evidence="2">Belongs to the NEMP family.</text>
</comment>
<feature type="compositionally biased region" description="Polar residues" evidence="8">
    <location>
        <begin position="490"/>
        <end position="501"/>
    </location>
</feature>
<evidence type="ECO:0000256" key="7">
    <source>
        <dbReference type="ARBA" id="ARBA00023242"/>
    </source>
</evidence>
<evidence type="ECO:0000256" key="6">
    <source>
        <dbReference type="ARBA" id="ARBA00023136"/>
    </source>
</evidence>
<evidence type="ECO:0000256" key="4">
    <source>
        <dbReference type="ARBA" id="ARBA00022729"/>
    </source>
</evidence>
<feature type="transmembrane region" description="Helical" evidence="9">
    <location>
        <begin position="275"/>
        <end position="294"/>
    </location>
</feature>
<evidence type="ECO:0000256" key="2">
    <source>
        <dbReference type="ARBA" id="ARBA00005748"/>
    </source>
</evidence>
<name>A0A6J0IZD9_9PASS</name>
<comment type="subcellular location">
    <subcellularLocation>
        <location evidence="1">Nucleus inner membrane</location>
        <topology evidence="1">Multi-pass membrane protein</topology>
        <orientation evidence="1">Nucleoplasmic side</orientation>
    </subcellularLocation>
</comment>
<dbReference type="AlphaFoldDB" id="A0A6J0IZD9"/>
<dbReference type="PANTHER" id="PTHR13598:SF2">
    <property type="entry name" value="NUCLEAR ENVELOPE INTEGRAL MEMBRANE PROTEIN 1"/>
    <property type="match status" value="1"/>
</dbReference>
<dbReference type="CTD" id="23306"/>
<organism evidence="10 11">
    <name type="scientific">Lepidothrix coronata</name>
    <name type="common">blue-crowned manakin</name>
    <dbReference type="NCBI Taxonomy" id="321398"/>
    <lineage>
        <taxon>Eukaryota</taxon>
        <taxon>Metazoa</taxon>
        <taxon>Chordata</taxon>
        <taxon>Craniata</taxon>
        <taxon>Vertebrata</taxon>
        <taxon>Euteleostomi</taxon>
        <taxon>Archelosauria</taxon>
        <taxon>Archosauria</taxon>
        <taxon>Dinosauria</taxon>
        <taxon>Saurischia</taxon>
        <taxon>Theropoda</taxon>
        <taxon>Coelurosauria</taxon>
        <taxon>Aves</taxon>
        <taxon>Neognathae</taxon>
        <taxon>Neoaves</taxon>
        <taxon>Telluraves</taxon>
        <taxon>Australaves</taxon>
        <taxon>Passeriformes</taxon>
        <taxon>Pipridae</taxon>
        <taxon>Lepidothrix</taxon>
    </lineage>
</organism>
<reference evidence="11" key="1">
    <citation type="submission" date="2025-08" db="UniProtKB">
        <authorList>
            <consortium name="RefSeq"/>
        </authorList>
    </citation>
    <scope>IDENTIFICATION</scope>
</reference>
<sequence>MPRSDRRRWLSIRGIRVKNLSINAAGRGGAGARAGVPFNRSIQLSLGDNAPLPLAAAAPPIGGGREGGGAAAAGGMKPAPARRRLRGFLVLLLLFLPFLPFGAAGARDPVIPLQEGRVSQHKESQRFCYTNTGVPRWHDIWTRTQIRVTSSRMIRVTQVDSEEELERFSVWNVVFSFLRGKLNDTSIDVDLYSNKTCLKVELLEPGTTYSVLLFRRFDPKLFLVFFLGLLLFFCGDMLSRSQLFYYSAGISFGLLASLLVLVYVMSKVMPKKSPVYFLLVGGWSFSLYLLQLVFKNLQEICKSYWQYLLGYLLLVGFLSFGVCYRYGPLENERSINLLSWTLQLLGLLLMYSGIQIHPIALALVLVAVCTKNLDYPLQWAFAAYRRVQSSRLGPSPRRLLTEEEYRLQGEVETRRALEELRSFCQSPDFSAWTAVSRIQSPKRFAEFVGGASHVTPSEVSVHEREFGLESLFINEQLFEEEEEEEEMGNSAGNRGSYSLSHNHLDGH</sequence>
<dbReference type="InterPro" id="IPR019358">
    <property type="entry name" value="NEMP_fam"/>
</dbReference>
<dbReference type="RefSeq" id="XP_017692093.1">
    <property type="nucleotide sequence ID" value="XM_017836604.1"/>
</dbReference>